<evidence type="ECO:0000313" key="2">
    <source>
        <dbReference type="Proteomes" id="UP001157418"/>
    </source>
</evidence>
<name>A0AAU9MQJ5_9ASTR</name>
<proteinExistence type="predicted"/>
<reference evidence="1 2" key="1">
    <citation type="submission" date="2022-01" db="EMBL/GenBank/DDBJ databases">
        <authorList>
            <person name="Xiong W."/>
            <person name="Schranz E."/>
        </authorList>
    </citation>
    <scope>NUCLEOTIDE SEQUENCE [LARGE SCALE GENOMIC DNA]</scope>
</reference>
<dbReference type="EMBL" id="CAKMRJ010002223">
    <property type="protein sequence ID" value="CAH1426484.1"/>
    <property type="molecule type" value="Genomic_DNA"/>
</dbReference>
<accession>A0AAU9MQJ5</accession>
<organism evidence="1 2">
    <name type="scientific">Lactuca virosa</name>
    <dbReference type="NCBI Taxonomy" id="75947"/>
    <lineage>
        <taxon>Eukaryota</taxon>
        <taxon>Viridiplantae</taxon>
        <taxon>Streptophyta</taxon>
        <taxon>Embryophyta</taxon>
        <taxon>Tracheophyta</taxon>
        <taxon>Spermatophyta</taxon>
        <taxon>Magnoliopsida</taxon>
        <taxon>eudicotyledons</taxon>
        <taxon>Gunneridae</taxon>
        <taxon>Pentapetalae</taxon>
        <taxon>asterids</taxon>
        <taxon>campanulids</taxon>
        <taxon>Asterales</taxon>
        <taxon>Asteraceae</taxon>
        <taxon>Cichorioideae</taxon>
        <taxon>Cichorieae</taxon>
        <taxon>Lactucinae</taxon>
        <taxon>Lactuca</taxon>
    </lineage>
</organism>
<dbReference type="AlphaFoldDB" id="A0AAU9MQJ5"/>
<sequence>MEAFTDDQTINFMEFASAQSTFFLTAGAHRIPHLKSVAVKLYANERGLHQHIASLESSVESSRQQLELLVGEKMSLEEHCAQVDSKLYGTLQQNEDLNIRVESLERDLLDKEKLPLDREAELSRLGSDLVLLVKVGMVRIID</sequence>
<protein>
    <submittedName>
        <fullName evidence="1">Uncharacterized protein</fullName>
    </submittedName>
</protein>
<evidence type="ECO:0000313" key="1">
    <source>
        <dbReference type="EMBL" id="CAH1426484.1"/>
    </source>
</evidence>
<gene>
    <name evidence="1" type="ORF">LVIROSA_LOCUS13559</name>
</gene>
<keyword evidence="2" id="KW-1185">Reference proteome</keyword>
<comment type="caution">
    <text evidence="1">The sequence shown here is derived from an EMBL/GenBank/DDBJ whole genome shotgun (WGS) entry which is preliminary data.</text>
</comment>
<dbReference type="Proteomes" id="UP001157418">
    <property type="component" value="Unassembled WGS sequence"/>
</dbReference>